<accession>A0ABU2L3J7</accession>
<comment type="caution">
    <text evidence="1">The sequence shown here is derived from an EMBL/GenBank/DDBJ whole genome shotgun (WGS) entry which is preliminary data.</text>
</comment>
<dbReference type="Proteomes" id="UP001183388">
    <property type="component" value="Unassembled WGS sequence"/>
</dbReference>
<keyword evidence="2" id="KW-1185">Reference proteome</keyword>
<organism evidence="1 2">
    <name type="scientific">Streptomyces boetiae</name>
    <dbReference type="NCBI Taxonomy" id="3075541"/>
    <lineage>
        <taxon>Bacteria</taxon>
        <taxon>Bacillati</taxon>
        <taxon>Actinomycetota</taxon>
        <taxon>Actinomycetes</taxon>
        <taxon>Kitasatosporales</taxon>
        <taxon>Streptomycetaceae</taxon>
        <taxon>Streptomyces</taxon>
    </lineage>
</organism>
<sequence length="89" mass="9797">MAAPGRDEPPTGWVTPALTCLTDGIYYGWIDGVPNPVFWHWCEPSGRWLAVGTAAHTLVAREPLHLEASLLWTCCGLHGFVRDGKWIPA</sequence>
<protein>
    <submittedName>
        <fullName evidence="1">Uncharacterized protein</fullName>
    </submittedName>
</protein>
<evidence type="ECO:0000313" key="1">
    <source>
        <dbReference type="EMBL" id="MDT0306137.1"/>
    </source>
</evidence>
<dbReference type="EMBL" id="JAVREN010000004">
    <property type="protein sequence ID" value="MDT0306137.1"/>
    <property type="molecule type" value="Genomic_DNA"/>
</dbReference>
<reference evidence="2" key="1">
    <citation type="submission" date="2023-07" db="EMBL/GenBank/DDBJ databases">
        <title>30 novel species of actinomycetes from the DSMZ collection.</title>
        <authorList>
            <person name="Nouioui I."/>
        </authorList>
    </citation>
    <scope>NUCLEOTIDE SEQUENCE [LARGE SCALE GENOMIC DNA]</scope>
    <source>
        <strain evidence="2">DSM 44917</strain>
    </source>
</reference>
<proteinExistence type="predicted"/>
<evidence type="ECO:0000313" key="2">
    <source>
        <dbReference type="Proteomes" id="UP001183388"/>
    </source>
</evidence>
<name>A0ABU2L3J7_9ACTN</name>
<gene>
    <name evidence="1" type="ORF">RM780_04060</name>
</gene>
<dbReference type="RefSeq" id="WP_311629056.1">
    <property type="nucleotide sequence ID" value="NZ_JAVREN010000004.1"/>
</dbReference>